<reference evidence="3" key="1">
    <citation type="submission" date="2023-03" db="EMBL/GenBank/DDBJ databases">
        <title>Massive genome expansion in bonnet fungi (Mycena s.s.) driven by repeated elements and novel gene families across ecological guilds.</title>
        <authorList>
            <consortium name="Lawrence Berkeley National Laboratory"/>
            <person name="Harder C.B."/>
            <person name="Miyauchi S."/>
            <person name="Viragh M."/>
            <person name="Kuo A."/>
            <person name="Thoen E."/>
            <person name="Andreopoulos B."/>
            <person name="Lu D."/>
            <person name="Skrede I."/>
            <person name="Drula E."/>
            <person name="Henrissat B."/>
            <person name="Morin E."/>
            <person name="Kohler A."/>
            <person name="Barry K."/>
            <person name="LaButti K."/>
            <person name="Morin E."/>
            <person name="Salamov A."/>
            <person name="Lipzen A."/>
            <person name="Mereny Z."/>
            <person name="Hegedus B."/>
            <person name="Baldrian P."/>
            <person name="Stursova M."/>
            <person name="Weitz H."/>
            <person name="Taylor A."/>
            <person name="Grigoriev I.V."/>
            <person name="Nagy L.G."/>
            <person name="Martin F."/>
            <person name="Kauserud H."/>
        </authorList>
    </citation>
    <scope>NUCLEOTIDE SEQUENCE</scope>
    <source>
        <strain evidence="3">CBHHK188m</strain>
    </source>
</reference>
<evidence type="ECO:0000256" key="1">
    <source>
        <dbReference type="SAM" id="Phobius"/>
    </source>
</evidence>
<keyword evidence="4" id="KW-1185">Reference proteome</keyword>
<feature type="transmembrane region" description="Helical" evidence="1">
    <location>
        <begin position="241"/>
        <end position="258"/>
    </location>
</feature>
<feature type="transmembrane region" description="Helical" evidence="1">
    <location>
        <begin position="54"/>
        <end position="74"/>
    </location>
</feature>
<dbReference type="Proteomes" id="UP001215280">
    <property type="component" value="Unassembled WGS sequence"/>
</dbReference>
<sequence length="306" mass="34193">MDFSPADIVPALTVIQTTRTAVLAVYTLSICEWLNTLSTEVELIYPSRWNSIKVAYLLCRYYQLLLWPLVIFAYGGNHTAQTCSKLTRLVSVLLLPMQLFAPAVMLMRAYAFAGRNAKVLALLLLFYAGLVAIDIWFFCWNVVNLPDIVYLALGGTGCFPDYIANTYIGTRLVVAIGASSVMDLVSLSTIAIHSLRTHSTQGNLGRIFISQGFGAFVVVLVVHCVALAIYFDPQNYHNGVGLPYVLIISNLIACRLILGLRRKALPTETEILRRHSQLVDEGLADIDMWVIEEDHPSYSMDYLHRR</sequence>
<keyword evidence="1" id="KW-0472">Membrane</keyword>
<gene>
    <name evidence="3" type="ORF">DFH07DRAFT_469484</name>
</gene>
<comment type="caution">
    <text evidence="3">The sequence shown here is derived from an EMBL/GenBank/DDBJ whole genome shotgun (WGS) entry which is preliminary data.</text>
</comment>
<accession>A0AAD7K871</accession>
<dbReference type="Pfam" id="PF20151">
    <property type="entry name" value="DUF6533"/>
    <property type="match status" value="1"/>
</dbReference>
<dbReference type="AlphaFoldDB" id="A0AAD7K871"/>
<keyword evidence="1" id="KW-1133">Transmembrane helix</keyword>
<evidence type="ECO:0000313" key="3">
    <source>
        <dbReference type="EMBL" id="KAJ7780298.1"/>
    </source>
</evidence>
<name>A0AAD7K871_9AGAR</name>
<feature type="domain" description="DUF6533" evidence="2">
    <location>
        <begin position="23"/>
        <end position="62"/>
    </location>
</feature>
<feature type="transmembrane region" description="Helical" evidence="1">
    <location>
        <begin position="207"/>
        <end position="229"/>
    </location>
</feature>
<evidence type="ECO:0000313" key="4">
    <source>
        <dbReference type="Proteomes" id="UP001215280"/>
    </source>
</evidence>
<dbReference type="EMBL" id="JARJLG010000006">
    <property type="protein sequence ID" value="KAJ7780298.1"/>
    <property type="molecule type" value="Genomic_DNA"/>
</dbReference>
<dbReference type="InterPro" id="IPR045340">
    <property type="entry name" value="DUF6533"/>
</dbReference>
<feature type="transmembrane region" description="Helical" evidence="1">
    <location>
        <begin position="86"/>
        <end position="107"/>
    </location>
</feature>
<evidence type="ECO:0000259" key="2">
    <source>
        <dbReference type="Pfam" id="PF20151"/>
    </source>
</evidence>
<proteinExistence type="predicted"/>
<keyword evidence="1" id="KW-0812">Transmembrane</keyword>
<feature type="transmembrane region" description="Helical" evidence="1">
    <location>
        <begin position="119"/>
        <end position="143"/>
    </location>
</feature>
<organism evidence="3 4">
    <name type="scientific">Mycena maculata</name>
    <dbReference type="NCBI Taxonomy" id="230809"/>
    <lineage>
        <taxon>Eukaryota</taxon>
        <taxon>Fungi</taxon>
        <taxon>Dikarya</taxon>
        <taxon>Basidiomycota</taxon>
        <taxon>Agaricomycotina</taxon>
        <taxon>Agaricomycetes</taxon>
        <taxon>Agaricomycetidae</taxon>
        <taxon>Agaricales</taxon>
        <taxon>Marasmiineae</taxon>
        <taxon>Mycenaceae</taxon>
        <taxon>Mycena</taxon>
    </lineage>
</organism>
<protein>
    <recommendedName>
        <fullName evidence="2">DUF6533 domain-containing protein</fullName>
    </recommendedName>
</protein>
<feature type="transmembrane region" description="Helical" evidence="1">
    <location>
        <begin position="172"/>
        <end position="195"/>
    </location>
</feature>